<dbReference type="RefSeq" id="WP_379872605.1">
    <property type="nucleotide sequence ID" value="NZ_JBHTBH010000009.1"/>
</dbReference>
<proteinExistence type="inferred from homology"/>
<dbReference type="PROSITE" id="PS51257">
    <property type="entry name" value="PROKAR_LIPOPROTEIN"/>
    <property type="match status" value="1"/>
</dbReference>
<protein>
    <submittedName>
        <fullName evidence="3">ABC transporter substrate-binding protein</fullName>
    </submittedName>
</protein>
<evidence type="ECO:0000256" key="1">
    <source>
        <dbReference type="ARBA" id="ARBA00008520"/>
    </source>
</evidence>
<dbReference type="SUPFAM" id="SSF53850">
    <property type="entry name" value="Periplasmic binding protein-like II"/>
    <property type="match status" value="1"/>
</dbReference>
<sequence>MPLLPPRRIATAAAALPLVLIAGGCSYLEGGSTAADPDSAECEPFREWQDTDGGTVHVYASIRDVEADRLETSWADFVSCTGIDVQYEGTGEFEAQIQVMVDGGNAPDLAFFPQPGLVERFASAGDLLPLPDAVRERAEAGFSEDWLNYTTVDGEMYGVPLGANVKSFVWYSPGYFAENGYEVPETWDDMIELSDAIVEAGDKPWCAGIESGDATGWPATDWVENVMLRENGPEVYDQWVSHEIPFNDEAVADAMNRVDGILRNPDYVNGGYGDVQSIATTAFQEAGLPILEDQCAMHMMGSFYAANWPEGTEVGEDGDVFAFNMPPIDPEIGTPVLGGGEFVGAFADRPEVVAFQEYLATAEWADSRAAEGAWISAHQDLDLDTLQSPTDRLGAEVLRDPDAVFRFDGADIMPAAVGAGTFWRGMVNWINGDDTEETLTYIEDSWPSS</sequence>
<comment type="caution">
    <text evidence="3">The sequence shown here is derived from an EMBL/GenBank/DDBJ whole genome shotgun (WGS) entry which is preliminary data.</text>
</comment>
<keyword evidence="2" id="KW-0813">Transport</keyword>
<gene>
    <name evidence="3" type="ORF">ACFQRF_19710</name>
</gene>
<dbReference type="InterPro" id="IPR050490">
    <property type="entry name" value="Bact_solute-bd_prot1"/>
</dbReference>
<organism evidence="3 4">
    <name type="scientific">Marinactinospora rubrisoli</name>
    <dbReference type="NCBI Taxonomy" id="2715399"/>
    <lineage>
        <taxon>Bacteria</taxon>
        <taxon>Bacillati</taxon>
        <taxon>Actinomycetota</taxon>
        <taxon>Actinomycetes</taxon>
        <taxon>Streptosporangiales</taxon>
        <taxon>Nocardiopsidaceae</taxon>
        <taxon>Marinactinospora</taxon>
    </lineage>
</organism>
<name>A0ABW2KKR3_9ACTN</name>
<dbReference type="PANTHER" id="PTHR43649">
    <property type="entry name" value="ARABINOSE-BINDING PROTEIN-RELATED"/>
    <property type="match status" value="1"/>
</dbReference>
<dbReference type="Gene3D" id="3.40.190.10">
    <property type="entry name" value="Periplasmic binding protein-like II"/>
    <property type="match status" value="2"/>
</dbReference>
<dbReference type="EMBL" id="JBHTBH010000009">
    <property type="protein sequence ID" value="MFC7329964.1"/>
    <property type="molecule type" value="Genomic_DNA"/>
</dbReference>
<comment type="similarity">
    <text evidence="1">Belongs to the bacterial solute-binding protein 1 family.</text>
</comment>
<keyword evidence="4" id="KW-1185">Reference proteome</keyword>
<dbReference type="InterPro" id="IPR006059">
    <property type="entry name" value="SBP"/>
</dbReference>
<dbReference type="Proteomes" id="UP001596540">
    <property type="component" value="Unassembled WGS sequence"/>
</dbReference>
<evidence type="ECO:0000313" key="4">
    <source>
        <dbReference type="Proteomes" id="UP001596540"/>
    </source>
</evidence>
<reference evidence="4" key="1">
    <citation type="journal article" date="2019" name="Int. J. Syst. Evol. Microbiol.">
        <title>The Global Catalogue of Microorganisms (GCM) 10K type strain sequencing project: providing services to taxonomists for standard genome sequencing and annotation.</title>
        <authorList>
            <consortium name="The Broad Institute Genomics Platform"/>
            <consortium name="The Broad Institute Genome Sequencing Center for Infectious Disease"/>
            <person name="Wu L."/>
            <person name="Ma J."/>
        </authorList>
    </citation>
    <scope>NUCLEOTIDE SEQUENCE [LARGE SCALE GENOMIC DNA]</scope>
    <source>
        <strain evidence="4">CGMCC 4.7382</strain>
    </source>
</reference>
<accession>A0ABW2KKR3</accession>
<evidence type="ECO:0000313" key="3">
    <source>
        <dbReference type="EMBL" id="MFC7329964.1"/>
    </source>
</evidence>
<dbReference type="Pfam" id="PF01547">
    <property type="entry name" value="SBP_bac_1"/>
    <property type="match status" value="1"/>
</dbReference>
<dbReference type="PANTHER" id="PTHR43649:SF29">
    <property type="entry name" value="OSMOPROTECTIVE COMPOUNDS-BINDING PROTEIN GGTB"/>
    <property type="match status" value="1"/>
</dbReference>
<evidence type="ECO:0000256" key="2">
    <source>
        <dbReference type="ARBA" id="ARBA00022448"/>
    </source>
</evidence>